<dbReference type="PANTHER" id="PTHR34700">
    <property type="entry name" value="POTASSIUM BINDING PROTEIN KBP"/>
    <property type="match status" value="1"/>
</dbReference>
<keyword evidence="2" id="KW-0812">Transmembrane</keyword>
<organism evidence="4 5">
    <name type="scientific">Cereibacter sphaeroides</name>
    <name type="common">Rhodobacter sphaeroides</name>
    <dbReference type="NCBI Taxonomy" id="1063"/>
    <lineage>
        <taxon>Bacteria</taxon>
        <taxon>Pseudomonadati</taxon>
        <taxon>Pseudomonadota</taxon>
        <taxon>Alphaproteobacteria</taxon>
        <taxon>Rhodobacterales</taxon>
        <taxon>Paracoccaceae</taxon>
        <taxon>Cereibacter</taxon>
    </lineage>
</organism>
<dbReference type="InterPro" id="IPR052196">
    <property type="entry name" value="Bact_Kbp"/>
</dbReference>
<dbReference type="Gene3D" id="3.10.350.10">
    <property type="entry name" value="LysM domain"/>
    <property type="match status" value="1"/>
</dbReference>
<feature type="compositionally biased region" description="Low complexity" evidence="1">
    <location>
        <begin position="101"/>
        <end position="117"/>
    </location>
</feature>
<proteinExistence type="predicted"/>
<name>A0A2W5S9X3_CERSP</name>
<accession>A0A2W5S9X3</accession>
<feature type="compositionally biased region" description="Low complexity" evidence="1">
    <location>
        <begin position="72"/>
        <end position="86"/>
    </location>
</feature>
<dbReference type="Proteomes" id="UP000248975">
    <property type="component" value="Unassembled WGS sequence"/>
</dbReference>
<evidence type="ECO:0000259" key="3">
    <source>
        <dbReference type="PROSITE" id="PS51782"/>
    </source>
</evidence>
<protein>
    <submittedName>
        <fullName evidence="4">Peptidoglycan-binding protein LysM</fullName>
    </submittedName>
</protein>
<keyword evidence="2" id="KW-0472">Membrane</keyword>
<dbReference type="Pfam" id="PF01476">
    <property type="entry name" value="LysM"/>
    <property type="match status" value="1"/>
</dbReference>
<dbReference type="InterPro" id="IPR036779">
    <property type="entry name" value="LysM_dom_sf"/>
</dbReference>
<feature type="transmembrane region" description="Helical" evidence="2">
    <location>
        <begin position="12"/>
        <end position="31"/>
    </location>
</feature>
<feature type="compositionally biased region" description="Low complexity" evidence="1">
    <location>
        <begin position="275"/>
        <end position="308"/>
    </location>
</feature>
<feature type="compositionally biased region" description="Low complexity" evidence="1">
    <location>
        <begin position="49"/>
        <end position="64"/>
    </location>
</feature>
<dbReference type="SMART" id="SM00257">
    <property type="entry name" value="LysM"/>
    <property type="match status" value="1"/>
</dbReference>
<gene>
    <name evidence="4" type="ORF">DI533_03905</name>
</gene>
<dbReference type="PANTHER" id="PTHR34700:SF4">
    <property type="entry name" value="PHAGE-LIKE ELEMENT PBSX PROTEIN XKDP"/>
    <property type="match status" value="1"/>
</dbReference>
<dbReference type="CDD" id="cd00118">
    <property type="entry name" value="LysM"/>
    <property type="match status" value="1"/>
</dbReference>
<feature type="compositionally biased region" description="Low complexity" evidence="1">
    <location>
        <begin position="232"/>
        <end position="257"/>
    </location>
</feature>
<dbReference type="AlphaFoldDB" id="A0A2W5S9X3"/>
<keyword evidence="2" id="KW-1133">Transmembrane helix</keyword>
<evidence type="ECO:0000313" key="4">
    <source>
        <dbReference type="EMBL" id="PZQ99798.1"/>
    </source>
</evidence>
<dbReference type="EMBL" id="QFQS01000001">
    <property type="protein sequence ID" value="PZQ99798.1"/>
    <property type="molecule type" value="Genomic_DNA"/>
</dbReference>
<evidence type="ECO:0000256" key="1">
    <source>
        <dbReference type="SAM" id="MobiDB-lite"/>
    </source>
</evidence>
<feature type="region of interest" description="Disordered" evidence="1">
    <location>
        <begin position="49"/>
        <end position="124"/>
    </location>
</feature>
<evidence type="ECO:0000313" key="5">
    <source>
        <dbReference type="Proteomes" id="UP000248975"/>
    </source>
</evidence>
<evidence type="ECO:0000256" key="2">
    <source>
        <dbReference type="SAM" id="Phobius"/>
    </source>
</evidence>
<dbReference type="InterPro" id="IPR018392">
    <property type="entry name" value="LysM"/>
</dbReference>
<sequence>MTGWKEMGGTAHALIVGGGVVALAAAGWLVLRPAEPVVEPTVASAPVAEAPVESAVQAEVQPDAQPEPEPAPEAAASEPQEPASLEQSAVETAEAPVGDGAQAEAPAQPEVQASEAQTPSVTAPAADGAVVPAFDVVRIEPDGAALIAGRADPGAAVSVVVDGVVAAETEADGGGKFVAMFTLPPSTTPRMMTLLSVPVGAEKLASTEQVVIAPTEAAETVASAEPGPVELAPTEPAAGADAAEDQAAPVPEEPVAAKAEDESAAPPPAKEDSASPETAEATQPAEAAPAATVVADATAEPAASPEPSAPAALLLTEDGAKVLQPGNSAKLGRLRNVTIDTISYSTTGAVQLSGRGQAEGFVRLYLNNRPLLEAKVGADGGWEGTLPAVDAGVYTLRADQISERGRVLSRYETPFQREAPELLAQAAPEAGASAPTAKITVQPGFTLWGIAKENYGDGVRYVRVYEANKDQIRDPDLIYPGQVFNVPTGN</sequence>
<reference evidence="4 5" key="1">
    <citation type="submission" date="2017-08" db="EMBL/GenBank/DDBJ databases">
        <title>Infants hospitalized years apart are colonized by the same room-sourced microbial strains.</title>
        <authorList>
            <person name="Brooks B."/>
            <person name="Olm M.R."/>
            <person name="Firek B.A."/>
            <person name="Baker R."/>
            <person name="Thomas B.C."/>
            <person name="Morowitz M.J."/>
            <person name="Banfield J.F."/>
        </authorList>
    </citation>
    <scope>NUCLEOTIDE SEQUENCE [LARGE SCALE GENOMIC DNA]</scope>
    <source>
        <strain evidence="4">S2_003_000_R2_11</strain>
    </source>
</reference>
<dbReference type="PROSITE" id="PS51782">
    <property type="entry name" value="LYSM"/>
    <property type="match status" value="1"/>
</dbReference>
<comment type="caution">
    <text evidence="4">The sequence shown here is derived from an EMBL/GenBank/DDBJ whole genome shotgun (WGS) entry which is preliminary data.</text>
</comment>
<feature type="region of interest" description="Disordered" evidence="1">
    <location>
        <begin position="218"/>
        <end position="308"/>
    </location>
</feature>
<feature type="domain" description="LysM" evidence="3">
    <location>
        <begin position="437"/>
        <end position="486"/>
    </location>
</feature>